<comment type="caution">
    <text evidence="5">The sequence shown here is derived from an EMBL/GenBank/DDBJ whole genome shotgun (WGS) entry which is preliminary data.</text>
</comment>
<name>A0ABU3ECI2_9RHOB</name>
<evidence type="ECO:0000256" key="1">
    <source>
        <dbReference type="ARBA" id="ARBA00008361"/>
    </source>
</evidence>
<evidence type="ECO:0000259" key="4">
    <source>
        <dbReference type="Pfam" id="PF08241"/>
    </source>
</evidence>
<protein>
    <submittedName>
        <fullName evidence="5">Class I SAM-dependent methyltransferase</fullName>
        <ecNumber evidence="5">2.1.1.-</ecNumber>
    </submittedName>
</protein>
<dbReference type="PANTHER" id="PTHR44942:SF4">
    <property type="entry name" value="METHYLTRANSFERASE TYPE 11 DOMAIN-CONTAINING PROTEIN"/>
    <property type="match status" value="1"/>
</dbReference>
<dbReference type="CDD" id="cd02440">
    <property type="entry name" value="AdoMet_MTases"/>
    <property type="match status" value="1"/>
</dbReference>
<dbReference type="Proteomes" id="UP001251085">
    <property type="component" value="Unassembled WGS sequence"/>
</dbReference>
<keyword evidence="6" id="KW-1185">Reference proteome</keyword>
<dbReference type="EC" id="2.1.1.-" evidence="5"/>
<evidence type="ECO:0000256" key="2">
    <source>
        <dbReference type="ARBA" id="ARBA00022603"/>
    </source>
</evidence>
<dbReference type="GO" id="GO:0032259">
    <property type="term" value="P:methylation"/>
    <property type="evidence" value="ECO:0007669"/>
    <property type="project" value="UniProtKB-KW"/>
</dbReference>
<accession>A0ABU3ECI2</accession>
<dbReference type="PANTHER" id="PTHR44942">
    <property type="entry name" value="METHYLTRANSF_11 DOMAIN-CONTAINING PROTEIN"/>
    <property type="match status" value="1"/>
</dbReference>
<dbReference type="InterPro" id="IPR051052">
    <property type="entry name" value="Diverse_substrate_MTase"/>
</dbReference>
<comment type="similarity">
    <text evidence="1">Belongs to the methyltransferase superfamily.</text>
</comment>
<gene>
    <name evidence="5" type="ORF">RM190_08700</name>
</gene>
<organism evidence="5 6">
    <name type="scientific">Paracoccus broussonetiae</name>
    <dbReference type="NCBI Taxonomy" id="3075834"/>
    <lineage>
        <taxon>Bacteria</taxon>
        <taxon>Pseudomonadati</taxon>
        <taxon>Pseudomonadota</taxon>
        <taxon>Alphaproteobacteria</taxon>
        <taxon>Rhodobacterales</taxon>
        <taxon>Paracoccaceae</taxon>
        <taxon>Paracoccus</taxon>
    </lineage>
</organism>
<keyword evidence="3 5" id="KW-0808">Transferase</keyword>
<proteinExistence type="inferred from homology"/>
<dbReference type="InterPro" id="IPR029063">
    <property type="entry name" value="SAM-dependent_MTases_sf"/>
</dbReference>
<dbReference type="EMBL" id="JAVRQI010000005">
    <property type="protein sequence ID" value="MDT1061932.1"/>
    <property type="molecule type" value="Genomic_DNA"/>
</dbReference>
<sequence length="252" mass="28258">MTKTSNRTNWFDQGGRSYALFRPEYPPELAARLAELTPGHGRALDVGCGTGQLTVQLAEHFDEVIGLDPSAEQVENATRHPRVTYLRSAAEDIPLGDHGADLIAAAQAAHWFDRPAFYAQARRLAVPDAIIALISYGVLHLDDNALNDRFTKFYRDEIGPFWPAERKLVDGGYADIEFPFDELPAPTLAIQRDWELGEFLGYISTWSAVRRAVDAGQDGILTDFVRDLSDLWGDDRHAHRVTWPINMRIGRI</sequence>
<reference evidence="6" key="1">
    <citation type="submission" date="2023-07" db="EMBL/GenBank/DDBJ databases">
        <title>Characterization of two Paracoccaceae strains isolated from Phycosphere and proposal of Xinfangfangia lacusdiani sp. nov.</title>
        <authorList>
            <person name="Deng Y."/>
            <person name="Zhang Y.Q."/>
        </authorList>
    </citation>
    <scope>NUCLEOTIDE SEQUENCE [LARGE SCALE GENOMIC DNA]</scope>
    <source>
        <strain evidence="6">CPCC 101403</strain>
    </source>
</reference>
<evidence type="ECO:0000256" key="3">
    <source>
        <dbReference type="ARBA" id="ARBA00022679"/>
    </source>
</evidence>
<dbReference type="RefSeq" id="WP_311759026.1">
    <property type="nucleotide sequence ID" value="NZ_JAVRQI010000005.1"/>
</dbReference>
<evidence type="ECO:0000313" key="5">
    <source>
        <dbReference type="EMBL" id="MDT1061932.1"/>
    </source>
</evidence>
<dbReference type="InterPro" id="IPR013216">
    <property type="entry name" value="Methyltransf_11"/>
</dbReference>
<dbReference type="Gene3D" id="3.40.50.150">
    <property type="entry name" value="Vaccinia Virus protein VP39"/>
    <property type="match status" value="1"/>
</dbReference>
<keyword evidence="2 5" id="KW-0489">Methyltransferase</keyword>
<dbReference type="SUPFAM" id="SSF53335">
    <property type="entry name" value="S-adenosyl-L-methionine-dependent methyltransferases"/>
    <property type="match status" value="1"/>
</dbReference>
<dbReference type="GO" id="GO:0008168">
    <property type="term" value="F:methyltransferase activity"/>
    <property type="evidence" value="ECO:0007669"/>
    <property type="project" value="UniProtKB-KW"/>
</dbReference>
<evidence type="ECO:0000313" key="6">
    <source>
        <dbReference type="Proteomes" id="UP001251085"/>
    </source>
</evidence>
<dbReference type="Pfam" id="PF08241">
    <property type="entry name" value="Methyltransf_11"/>
    <property type="match status" value="1"/>
</dbReference>
<feature type="domain" description="Methyltransferase type 11" evidence="4">
    <location>
        <begin position="44"/>
        <end position="132"/>
    </location>
</feature>